<feature type="region of interest" description="Disordered" evidence="1">
    <location>
        <begin position="1253"/>
        <end position="1308"/>
    </location>
</feature>
<feature type="compositionally biased region" description="Polar residues" evidence="1">
    <location>
        <begin position="185"/>
        <end position="197"/>
    </location>
</feature>
<feature type="compositionally biased region" description="Polar residues" evidence="1">
    <location>
        <begin position="1342"/>
        <end position="1361"/>
    </location>
</feature>
<feature type="compositionally biased region" description="Low complexity" evidence="1">
    <location>
        <begin position="447"/>
        <end position="457"/>
    </location>
</feature>
<feature type="region of interest" description="Disordered" evidence="1">
    <location>
        <begin position="1332"/>
        <end position="1361"/>
    </location>
</feature>
<feature type="region of interest" description="Disordered" evidence="1">
    <location>
        <begin position="1"/>
        <end position="72"/>
    </location>
</feature>
<feature type="region of interest" description="Disordered" evidence="1">
    <location>
        <begin position="387"/>
        <end position="424"/>
    </location>
</feature>
<protein>
    <recommendedName>
        <fullName evidence="2">PH domain-containing protein</fullName>
    </recommendedName>
</protein>
<feature type="region of interest" description="Disordered" evidence="1">
    <location>
        <begin position="177"/>
        <end position="208"/>
    </location>
</feature>
<feature type="compositionally biased region" description="Polar residues" evidence="1">
    <location>
        <begin position="1014"/>
        <end position="1024"/>
    </location>
</feature>
<feature type="region of interest" description="Disordered" evidence="1">
    <location>
        <begin position="728"/>
        <end position="748"/>
    </location>
</feature>
<feature type="compositionally biased region" description="Low complexity" evidence="1">
    <location>
        <begin position="281"/>
        <end position="294"/>
    </location>
</feature>
<feature type="compositionally biased region" description="Low complexity" evidence="1">
    <location>
        <begin position="314"/>
        <end position="342"/>
    </location>
</feature>
<feature type="compositionally biased region" description="Polar residues" evidence="1">
    <location>
        <begin position="853"/>
        <end position="862"/>
    </location>
</feature>
<feature type="compositionally biased region" description="Low complexity" evidence="1">
    <location>
        <begin position="869"/>
        <end position="889"/>
    </location>
</feature>
<dbReference type="OrthoDB" id="2507336at2759"/>
<feature type="compositionally biased region" description="Polar residues" evidence="1">
    <location>
        <begin position="236"/>
        <end position="246"/>
    </location>
</feature>
<feature type="domain" description="PH" evidence="2">
    <location>
        <begin position="541"/>
        <end position="667"/>
    </location>
</feature>
<feature type="compositionally biased region" description="Low complexity" evidence="1">
    <location>
        <begin position="1265"/>
        <end position="1277"/>
    </location>
</feature>
<dbReference type="Proteomes" id="UP000714275">
    <property type="component" value="Unassembled WGS sequence"/>
</dbReference>
<feature type="region of interest" description="Disordered" evidence="1">
    <location>
        <begin position="919"/>
        <end position="1071"/>
    </location>
</feature>
<feature type="region of interest" description="Disordered" evidence="1">
    <location>
        <begin position="92"/>
        <end position="118"/>
    </location>
</feature>
<dbReference type="EMBL" id="JABBWD010000026">
    <property type="protein sequence ID" value="KAG1776463.1"/>
    <property type="molecule type" value="Genomic_DNA"/>
</dbReference>
<feature type="region of interest" description="Disordered" evidence="1">
    <location>
        <begin position="1211"/>
        <end position="1231"/>
    </location>
</feature>
<feature type="compositionally biased region" description="Low complexity" evidence="1">
    <location>
        <begin position="96"/>
        <end position="114"/>
    </location>
</feature>
<feature type="compositionally biased region" description="Polar residues" evidence="1">
    <location>
        <begin position="13"/>
        <end position="38"/>
    </location>
</feature>
<dbReference type="InterPro" id="IPR001849">
    <property type="entry name" value="PH_domain"/>
</dbReference>
<organism evidence="3 4">
    <name type="scientific">Suillus placidus</name>
    <dbReference type="NCBI Taxonomy" id="48579"/>
    <lineage>
        <taxon>Eukaryota</taxon>
        <taxon>Fungi</taxon>
        <taxon>Dikarya</taxon>
        <taxon>Basidiomycota</taxon>
        <taxon>Agaricomycotina</taxon>
        <taxon>Agaricomycetes</taxon>
        <taxon>Agaricomycetidae</taxon>
        <taxon>Boletales</taxon>
        <taxon>Suillineae</taxon>
        <taxon>Suillaceae</taxon>
        <taxon>Suillus</taxon>
    </lineage>
</organism>
<gene>
    <name evidence="3" type="ORF">EV702DRAFT_335147</name>
</gene>
<keyword evidence="4" id="KW-1185">Reference proteome</keyword>
<feature type="compositionally biased region" description="Basic and acidic residues" evidence="1">
    <location>
        <begin position="55"/>
        <end position="72"/>
    </location>
</feature>
<reference evidence="3" key="1">
    <citation type="journal article" date="2020" name="New Phytol.">
        <title>Comparative genomics reveals dynamic genome evolution in host specialist ectomycorrhizal fungi.</title>
        <authorList>
            <person name="Lofgren L.A."/>
            <person name="Nguyen N.H."/>
            <person name="Vilgalys R."/>
            <person name="Ruytinx J."/>
            <person name="Liao H.L."/>
            <person name="Branco S."/>
            <person name="Kuo A."/>
            <person name="LaButti K."/>
            <person name="Lipzen A."/>
            <person name="Andreopoulos W."/>
            <person name="Pangilinan J."/>
            <person name="Riley R."/>
            <person name="Hundley H."/>
            <person name="Na H."/>
            <person name="Barry K."/>
            <person name="Grigoriev I.V."/>
            <person name="Stajich J.E."/>
            <person name="Kennedy P.G."/>
        </authorList>
    </citation>
    <scope>NUCLEOTIDE SEQUENCE</scope>
    <source>
        <strain evidence="3">DOB743</strain>
    </source>
</reference>
<feature type="compositionally biased region" description="Low complexity" evidence="1">
    <location>
        <begin position="1025"/>
        <end position="1034"/>
    </location>
</feature>
<evidence type="ECO:0000313" key="4">
    <source>
        <dbReference type="Proteomes" id="UP000714275"/>
    </source>
</evidence>
<feature type="compositionally biased region" description="Basic and acidic residues" evidence="1">
    <location>
        <begin position="436"/>
        <end position="446"/>
    </location>
</feature>
<evidence type="ECO:0000313" key="3">
    <source>
        <dbReference type="EMBL" id="KAG1776463.1"/>
    </source>
</evidence>
<feature type="compositionally biased region" description="Polar residues" evidence="1">
    <location>
        <begin position="396"/>
        <end position="424"/>
    </location>
</feature>
<sequence length="1446" mass="153327">MSSSDPRSPGYYGTTTHSSISNDSGSDTPRASTDSSASPGLLRRVAFSPPPRSETSFEGHGHDDSFGEHAEVEAALTELDIDAEINATQDAVSQWSSSRPSYTSFSTSTPYSGTESYTGTSASYSADNATATGTYFTRDPRVLSTISERTEHPSRPTSFAQNRLSAHRLSTISNPHARSAIESPANANRLSTQSQGHTRGATDLPTTSRRTGDLIAFFEDRAGTPSKEKERINSPFLPTTQSTPHLGSTTGYTSTGYGYTTGFTSTGYGYTTGTGTGGYTTTGYTTSRPSSPTKSRSDDSRSTVSTSSGGGGTDLSLSSLLSPPVRGFGTPTGTYSGSGTATARTQLSPSDFASTFSSAFGVARGACVNASSTLTFTPLLRADTLLDPGRQDDITPTRQTQTALRRSTAPLNETNTSPRSPLTSVRNIVAAWKERTPGLGKVKSESSEGGSELSPPGASKMEGLFSLRRRASRQGPRGQPPVTPDRNGGRGNVGGSNRNRENEGITSSGNNVMRRRVSSTSSMIPPPFDMTDLGARENREPIRIGTLWYLNVHSPTPYRWQKCSALLYPHVLILSWSAPGGGRGVVSLDLINCTEVRSTPGFTHPGARGDVGGVSAAAQMTEDGVSLLEVLCPFQLLYGDGVERLAAESARERVRWVSAIWEALDRSLSLPNRSQSGSPTGSIGTIHSVASTTSTSAGSKSTVFVPPLHTIPSLSDLGSDSGGLSLSASRVPSVGGQGRTADDSSYLYPSDPRIIAPSRSSSLRRTSSLADLDEEFASAVSRARSAKPGLGFGLSLVNESLGSESGGILGVGGGSPVTVSSGPRLGGDVRVTPPPTGKTRNRALSVSEEEFFSTGSRTSSVPGSRPESDFFSADSSRTSRSGDGRTTTGLVTDGTAFEFTSGESNTQIVPSTLSYRRTESNSYLGDSHDGSGSYTPYTSSDGRSRTPFSSSDSRSRTPYSYSSSGYTSSTPYTYTSDSHAPTPTSSSLSRTPEVRRRRYGAYSTSEEPSDRENSATTRSTLSGWTRSRTPTTTTEGFLAVEERESSGSEGYTTAHASPSPSTASFKSLPTIPSESDYQTLDTCKTCVSSEFVTAERCVSDVETDYVTAEKCKTETETDFWTAEVCKSDKEETQYETASVCLTIPSEEGLSTPRSGLAVELPAEEPIEEPIEAPIDVPIDEPIDVPIDAFIDVPIVVPIDEPSDESINLHEEEEVEVDLPPTPPPKTPSEVPSIISEEPALEVSITPEAVTAQEEIAEEDSLLESAPPTTQAPETPTPIVSFHTDSSFSYTESDLSPAQPELDTSVSTLTESTEPFISLTPRTIQTPALSISDHDEEAVTPSVHPSQWPSETDVSFDSSALQPTPSVQSAALQEGIDGSFETSFMRPSVSPLSSIARLTPITETISSLTPSPRQVFHPLELVSSPSSGPTPLTMSTILPLRRRRKMP</sequence>
<proteinExistence type="predicted"/>
<feature type="region of interest" description="Disordered" evidence="1">
    <location>
        <begin position="818"/>
        <end position="891"/>
    </location>
</feature>
<feature type="compositionally biased region" description="Low complexity" evidence="1">
    <location>
        <begin position="1052"/>
        <end position="1064"/>
    </location>
</feature>
<feature type="region of interest" description="Disordered" evidence="1">
    <location>
        <begin position="224"/>
        <end position="248"/>
    </location>
</feature>
<accession>A0A9P7D296</accession>
<feature type="region of interest" description="Disordered" evidence="1">
    <location>
        <begin position="279"/>
        <end position="342"/>
    </location>
</feature>
<evidence type="ECO:0000259" key="2">
    <source>
        <dbReference type="SMART" id="SM00233"/>
    </source>
</evidence>
<feature type="region of interest" description="Disordered" evidence="1">
    <location>
        <begin position="436"/>
        <end position="534"/>
    </location>
</feature>
<name>A0A9P7D296_9AGAM</name>
<feature type="compositionally biased region" description="Polar residues" evidence="1">
    <location>
        <begin position="1282"/>
        <end position="1308"/>
    </location>
</feature>
<evidence type="ECO:0000256" key="1">
    <source>
        <dbReference type="SAM" id="MobiDB-lite"/>
    </source>
</evidence>
<dbReference type="SUPFAM" id="SSF50729">
    <property type="entry name" value="PH domain-like"/>
    <property type="match status" value="1"/>
</dbReference>
<feature type="compositionally biased region" description="Low complexity" evidence="1">
    <location>
        <begin position="945"/>
        <end position="991"/>
    </location>
</feature>
<dbReference type="SMART" id="SM00233">
    <property type="entry name" value="PH"/>
    <property type="match status" value="1"/>
</dbReference>
<feature type="compositionally biased region" description="Polar residues" evidence="1">
    <location>
        <begin position="919"/>
        <end position="941"/>
    </location>
</feature>
<comment type="caution">
    <text evidence="3">The sequence shown here is derived from an EMBL/GenBank/DDBJ whole genome shotgun (WGS) entry which is preliminary data.</text>
</comment>